<feature type="binding site" evidence="9">
    <location>
        <position position="113"/>
    </location>
    <ligand>
        <name>substrate</name>
    </ligand>
</feature>
<dbReference type="SUPFAM" id="SSF49472">
    <property type="entry name" value="Transthyretin (synonym: prealbumin)"/>
    <property type="match status" value="1"/>
</dbReference>
<protein>
    <recommendedName>
        <fullName evidence="6 10">5-hydroxyisourate hydrolase</fullName>
        <shortName evidence="10">HIU hydrolase</shortName>
        <shortName evidence="10">HIUHase</shortName>
        <ecNumber evidence="5 10">3.5.2.17</ecNumber>
    </recommendedName>
</protein>
<dbReference type="InterPro" id="IPR023418">
    <property type="entry name" value="Thyroxine_BS"/>
</dbReference>
<sequence length="116" mass="12804">MGRLSTHVLDTVTGRPAAGMRVALYRNEGGGELLLETRTNADGRCDRPLLEGEALLAGRYILVFQVAEYFRQRGMQLPEPAFLDAVSLHFGVADPDGHYHVPLLVSPWAYSTYRGS</sequence>
<dbReference type="Pfam" id="PF00576">
    <property type="entry name" value="Transthyretin"/>
    <property type="match status" value="1"/>
</dbReference>
<evidence type="ECO:0000256" key="1">
    <source>
        <dbReference type="ARBA" id="ARBA00001043"/>
    </source>
</evidence>
<dbReference type="PROSITE" id="PS00768">
    <property type="entry name" value="TRANSTHYRETIN_1"/>
    <property type="match status" value="1"/>
</dbReference>
<dbReference type="PANTHER" id="PTHR10395:SF7">
    <property type="entry name" value="5-HYDROXYISOURATE HYDROLASE"/>
    <property type="match status" value="1"/>
</dbReference>
<feature type="binding site" evidence="9">
    <location>
        <position position="44"/>
    </location>
    <ligand>
        <name>substrate</name>
    </ligand>
</feature>
<proteinExistence type="inferred from homology"/>
<dbReference type="GO" id="GO:0033971">
    <property type="term" value="F:hydroxyisourate hydrolase activity"/>
    <property type="evidence" value="ECO:0007669"/>
    <property type="project" value="UniProtKB-EC"/>
</dbReference>
<evidence type="ECO:0000313" key="13">
    <source>
        <dbReference type="Proteomes" id="UP000199233"/>
    </source>
</evidence>
<evidence type="ECO:0000256" key="6">
    <source>
        <dbReference type="ARBA" id="ARBA00017539"/>
    </source>
</evidence>
<reference evidence="13" key="1">
    <citation type="submission" date="2016-10" db="EMBL/GenBank/DDBJ databases">
        <authorList>
            <person name="Varghese N."/>
            <person name="Submissions S."/>
        </authorList>
    </citation>
    <scope>NUCLEOTIDE SEQUENCE [LARGE SCALE GENOMIC DNA]</scope>
    <source>
        <strain evidence="13">DSM 25927</strain>
    </source>
</reference>
<evidence type="ECO:0000256" key="5">
    <source>
        <dbReference type="ARBA" id="ARBA00012609"/>
    </source>
</evidence>
<feature type="domain" description="Transthyretin/hydroxyisourate hydrolase" evidence="11">
    <location>
        <begin position="4"/>
        <end position="115"/>
    </location>
</feature>
<feature type="binding site" evidence="9">
    <location>
        <position position="7"/>
    </location>
    <ligand>
        <name>substrate</name>
    </ligand>
</feature>
<dbReference type="RefSeq" id="WP_093286881.1">
    <property type="nucleotide sequence ID" value="NZ_FOFS01000010.1"/>
</dbReference>
<gene>
    <name evidence="12" type="ORF">SAMN04488038_11026</name>
</gene>
<dbReference type="PRINTS" id="PR00189">
    <property type="entry name" value="TRNSTHYRETIN"/>
</dbReference>
<evidence type="ECO:0000259" key="11">
    <source>
        <dbReference type="Pfam" id="PF00576"/>
    </source>
</evidence>
<dbReference type="NCBIfam" id="TIGR02962">
    <property type="entry name" value="hdxy_isourate"/>
    <property type="match status" value="1"/>
</dbReference>
<dbReference type="EMBL" id="FOFS01000010">
    <property type="protein sequence ID" value="SEQ73672.1"/>
    <property type="molecule type" value="Genomic_DNA"/>
</dbReference>
<comment type="catalytic activity">
    <reaction evidence="1 10">
        <text>5-hydroxyisourate + H2O = 5-hydroxy-2-oxo-4-ureido-2,5-dihydro-1H-imidazole-5-carboxylate + H(+)</text>
        <dbReference type="Rhea" id="RHEA:23736"/>
        <dbReference type="ChEBI" id="CHEBI:15377"/>
        <dbReference type="ChEBI" id="CHEBI:15378"/>
        <dbReference type="ChEBI" id="CHEBI:18072"/>
        <dbReference type="ChEBI" id="CHEBI:58639"/>
        <dbReference type="EC" id="3.5.2.17"/>
    </reaction>
</comment>
<dbReference type="InterPro" id="IPR023416">
    <property type="entry name" value="Transthyretin/HIU_hydrolase_d"/>
</dbReference>
<keyword evidence="13" id="KW-1185">Reference proteome</keyword>
<dbReference type="InterPro" id="IPR036817">
    <property type="entry name" value="Transthyretin/HIU_hydrolase_sf"/>
</dbReference>
<dbReference type="OrthoDB" id="9792386at2"/>
<dbReference type="CDD" id="cd05822">
    <property type="entry name" value="TLP_HIUase"/>
    <property type="match status" value="1"/>
</dbReference>
<evidence type="ECO:0000256" key="2">
    <source>
        <dbReference type="ARBA" id="ARBA00002704"/>
    </source>
</evidence>
<evidence type="ECO:0000256" key="8">
    <source>
        <dbReference type="ARBA" id="ARBA00022801"/>
    </source>
</evidence>
<evidence type="ECO:0000256" key="10">
    <source>
        <dbReference type="RuleBase" id="RU361270"/>
    </source>
</evidence>
<comment type="function">
    <text evidence="2">Catalyzes the hydrolysis of 5-hydroxyisourate (HIU) to 2-oxo-4-hydroxy-4-carboxy-5-ureidoimidazoline (OHCU).</text>
</comment>
<evidence type="ECO:0000256" key="4">
    <source>
        <dbReference type="ARBA" id="ARBA00011881"/>
    </source>
</evidence>
<dbReference type="PANTHER" id="PTHR10395">
    <property type="entry name" value="URICASE AND TRANSTHYRETIN-RELATED"/>
    <property type="match status" value="1"/>
</dbReference>
<dbReference type="InterPro" id="IPR000895">
    <property type="entry name" value="Transthyretin/HIU_hydrolase"/>
</dbReference>
<dbReference type="FunFam" id="2.60.40.180:FF:000005">
    <property type="entry name" value="5-hydroxyisourate hydrolase"/>
    <property type="match status" value="1"/>
</dbReference>
<evidence type="ECO:0000313" key="12">
    <source>
        <dbReference type="EMBL" id="SEQ73672.1"/>
    </source>
</evidence>
<evidence type="ECO:0000256" key="7">
    <source>
        <dbReference type="ARBA" id="ARBA00022631"/>
    </source>
</evidence>
<keyword evidence="8 10" id="KW-0378">Hydrolase</keyword>
<dbReference type="InterPro" id="IPR014306">
    <property type="entry name" value="Hydroxyisourate_hydrolase"/>
</dbReference>
<organism evidence="12 13">
    <name type="scientific">Solimonas aquatica</name>
    <dbReference type="NCBI Taxonomy" id="489703"/>
    <lineage>
        <taxon>Bacteria</taxon>
        <taxon>Pseudomonadati</taxon>
        <taxon>Pseudomonadota</taxon>
        <taxon>Gammaproteobacteria</taxon>
        <taxon>Nevskiales</taxon>
        <taxon>Nevskiaceae</taxon>
        <taxon>Solimonas</taxon>
    </lineage>
</organism>
<dbReference type="GO" id="GO:0006144">
    <property type="term" value="P:purine nucleobase metabolic process"/>
    <property type="evidence" value="ECO:0007669"/>
    <property type="project" value="UniProtKB-KW"/>
</dbReference>
<keyword evidence="7 10" id="KW-0659">Purine metabolism</keyword>
<dbReference type="AlphaFoldDB" id="A0A1H9IGR9"/>
<dbReference type="Proteomes" id="UP000199233">
    <property type="component" value="Unassembled WGS sequence"/>
</dbReference>
<comment type="subunit">
    <text evidence="4 10">Homotetramer.</text>
</comment>
<evidence type="ECO:0000256" key="9">
    <source>
        <dbReference type="PIRSR" id="PIRSR600895-51"/>
    </source>
</evidence>
<dbReference type="STRING" id="489703.SAMN04488038_11026"/>
<accession>A0A1H9IGR9</accession>
<dbReference type="Gene3D" id="2.60.40.180">
    <property type="entry name" value="Transthyretin/hydroxyisourate hydrolase domain"/>
    <property type="match status" value="1"/>
</dbReference>
<name>A0A1H9IGR9_9GAMM</name>
<dbReference type="EC" id="3.5.2.17" evidence="5 10"/>
<comment type="similarity">
    <text evidence="3 10">Belongs to the transthyretin family. 5-hydroxyisourate hydrolase subfamily.</text>
</comment>
<evidence type="ECO:0000256" key="3">
    <source>
        <dbReference type="ARBA" id="ARBA00009850"/>
    </source>
</evidence>